<feature type="region of interest" description="Disordered" evidence="5">
    <location>
        <begin position="509"/>
        <end position="959"/>
    </location>
</feature>
<dbReference type="NCBIfam" id="TIGR00756">
    <property type="entry name" value="PPR"/>
    <property type="match status" value="2"/>
</dbReference>
<gene>
    <name evidence="7" type="ORF">TEA_007722</name>
</gene>
<dbReference type="InterPro" id="IPR036869">
    <property type="entry name" value="J_dom_sf"/>
</dbReference>
<dbReference type="FunFam" id="1.25.40.10:FF:000382">
    <property type="entry name" value="Pentatricopeptide repeat-containing protein"/>
    <property type="match status" value="1"/>
</dbReference>
<evidence type="ECO:0000256" key="3">
    <source>
        <dbReference type="PROSITE-ProRule" id="PRU00708"/>
    </source>
</evidence>
<evidence type="ECO:0000256" key="2">
    <source>
        <dbReference type="ARBA" id="ARBA00023054"/>
    </source>
</evidence>
<accession>A0A4S4CZW6</accession>
<organism evidence="7 8">
    <name type="scientific">Camellia sinensis var. sinensis</name>
    <name type="common">China tea</name>
    <dbReference type="NCBI Taxonomy" id="542762"/>
    <lineage>
        <taxon>Eukaryota</taxon>
        <taxon>Viridiplantae</taxon>
        <taxon>Streptophyta</taxon>
        <taxon>Embryophyta</taxon>
        <taxon>Tracheophyta</taxon>
        <taxon>Spermatophyta</taxon>
        <taxon>Magnoliopsida</taxon>
        <taxon>eudicotyledons</taxon>
        <taxon>Gunneridae</taxon>
        <taxon>Pentapetalae</taxon>
        <taxon>asterids</taxon>
        <taxon>Ericales</taxon>
        <taxon>Theaceae</taxon>
        <taxon>Camellia</taxon>
    </lineage>
</organism>
<feature type="region of interest" description="Disordered" evidence="5">
    <location>
        <begin position="1010"/>
        <end position="1112"/>
    </location>
</feature>
<feature type="region of interest" description="Disordered" evidence="5">
    <location>
        <begin position="1312"/>
        <end position="1335"/>
    </location>
</feature>
<feature type="coiled-coil region" evidence="4">
    <location>
        <begin position="1417"/>
        <end position="1466"/>
    </location>
</feature>
<feature type="domain" description="J" evidence="6">
    <location>
        <begin position="1612"/>
        <end position="1703"/>
    </location>
</feature>
<dbReference type="GO" id="GO:0072583">
    <property type="term" value="P:clathrin-dependent endocytosis"/>
    <property type="evidence" value="ECO:0007669"/>
    <property type="project" value="TreeGrafter"/>
</dbReference>
<feature type="repeat" description="PPR" evidence="3">
    <location>
        <begin position="1831"/>
        <end position="1865"/>
    </location>
</feature>
<feature type="repeat" description="PPR" evidence="3">
    <location>
        <begin position="2078"/>
        <end position="2112"/>
    </location>
</feature>
<dbReference type="PANTHER" id="PTHR23172:SF87">
    <property type="entry name" value="CHAPERONE DNAJ-DOMAIN SUPERFAMILY PROTEIN"/>
    <property type="match status" value="1"/>
</dbReference>
<dbReference type="GO" id="GO:0005737">
    <property type="term" value="C:cytoplasm"/>
    <property type="evidence" value="ECO:0007669"/>
    <property type="project" value="TreeGrafter"/>
</dbReference>
<feature type="compositionally biased region" description="Basic and acidic residues" evidence="5">
    <location>
        <begin position="589"/>
        <end position="602"/>
    </location>
</feature>
<comment type="caution">
    <text evidence="7">The sequence shown here is derived from an EMBL/GenBank/DDBJ whole genome shotgun (WGS) entry which is preliminary data.</text>
</comment>
<dbReference type="FunFam" id="1.10.287.110:FF:000009">
    <property type="entry name" value="Auxilin-related protein 1"/>
    <property type="match status" value="1"/>
</dbReference>
<dbReference type="FunFam" id="1.25.40.10:FF:000090">
    <property type="entry name" value="Pentatricopeptide repeat-containing protein, chloroplastic"/>
    <property type="match status" value="1"/>
</dbReference>
<dbReference type="PANTHER" id="PTHR23172">
    <property type="entry name" value="AUXILIN/CYCLIN G-ASSOCIATED KINASE-RELATED"/>
    <property type="match status" value="1"/>
</dbReference>
<feature type="compositionally biased region" description="Basic and acidic residues" evidence="5">
    <location>
        <begin position="1010"/>
        <end position="1109"/>
    </location>
</feature>
<dbReference type="Pfam" id="PF01535">
    <property type="entry name" value="PPR"/>
    <property type="match status" value="6"/>
</dbReference>
<dbReference type="Gene3D" id="1.25.40.10">
    <property type="entry name" value="Tetratricopeptide repeat domain"/>
    <property type="match status" value="4"/>
</dbReference>
<feature type="region of interest" description="Disordered" evidence="5">
    <location>
        <begin position="282"/>
        <end position="318"/>
    </location>
</feature>
<feature type="compositionally biased region" description="Polar residues" evidence="5">
    <location>
        <begin position="1317"/>
        <end position="1328"/>
    </location>
</feature>
<dbReference type="PROSITE" id="PS50076">
    <property type="entry name" value="DNAJ_2"/>
    <property type="match status" value="1"/>
</dbReference>
<dbReference type="SUPFAM" id="SSF46565">
    <property type="entry name" value="Chaperone J-domain"/>
    <property type="match status" value="1"/>
</dbReference>
<proteinExistence type="predicted"/>
<feature type="compositionally biased region" description="Basic and acidic residues" evidence="5">
    <location>
        <begin position="611"/>
        <end position="959"/>
    </location>
</feature>
<dbReference type="STRING" id="542762.A0A4S4CZW6"/>
<evidence type="ECO:0000313" key="7">
    <source>
        <dbReference type="EMBL" id="THF95460.1"/>
    </source>
</evidence>
<evidence type="ECO:0000259" key="6">
    <source>
        <dbReference type="PROSITE" id="PS50076"/>
    </source>
</evidence>
<feature type="region of interest" description="Disordered" evidence="5">
    <location>
        <begin position="1490"/>
        <end position="1509"/>
    </location>
</feature>
<keyword evidence="2 4" id="KW-0175">Coiled coil</keyword>
<feature type="coiled-coil region" evidence="4">
    <location>
        <begin position="1537"/>
        <end position="1588"/>
    </location>
</feature>
<evidence type="ECO:0000313" key="8">
    <source>
        <dbReference type="Proteomes" id="UP000306102"/>
    </source>
</evidence>
<feature type="compositionally biased region" description="Basic and acidic residues" evidence="5">
    <location>
        <begin position="531"/>
        <end position="565"/>
    </location>
</feature>
<sequence length="2218" mass="254328">MEKLSHSVSKKLYNNANANANANANGFSTHTVYDDVFGGPPKFGIPTFSPRIEDYSEIFGSFHASRPSSIPILDLPAVDEAEFSFDIWTSHFDYSQVFGGFEGLDFAVSFDELFNHSKTAYDSSDEAWTPAQSGYLSDASDPSACSERNQSLSNEEFYQSCDGIKQFNISYDKASQRSKEDMSNRMAHVTQLHAVPGFSFVVNETPPSQKRNMPLQKTDDLIPNVDFSGGLREGKQFRKTMSHPSSSNFGIQSLGTDLKPVGYGKTASSVIEELLTVSDIGLRTQPSRLPPPSRPPPVLAAKDGDSDRQKSKLKASKSFSFGEMAGDSSPPFFDVEVDASSSASVSAAEMKEAMEKGQAKLRSAKIMERKEGLQTHTKLGLKNDAKDREGKASKTFDGSSYFKDERVHGTCQSDCSGMKSFAVEEMPKVMKTARVVSDSIEGENHINVAKVSADKKHGKEYRSAQEYYKTEEPVEWREATQFYEVVETDKSRKISEQVKDERVSVQNTQFCERGQEKKATPAFQQQEDDNREIKDDREAREWDGNKGRSKATKESNIQEEHEKKAKANQKVCKQEENGKKTRMVQQQHGDIEKIQTEADQSKESQNLPEVQQKENEVEVEKKRKEAAERIEDEKRHEDAYERKLKETVERERYEKKLKEATEQAEIERRLMEALDQEEKEKQQKEASEGEEKEKRQKEAREREDNEKRLKEARQREENEKRFKEEENQKRLKEALEREEAEKRLKEACEREENEKRLKKALEREETVKREKEACEREEKEKRLKEAHEREENEKRLKEAREREENEKKLKEEENQKRLEEVREREENEKRLKEAREREENEKRLKEEENQKRLKEAHEREENEKRLKEALEQEENKKRLQEALEREETEKRQKEACEREEKEKRQKEVREREEKEKRQKEAREREDNEKRLKEACEREENEKRLKEALEQEENKKRLKEALELEEIEKRLKMALEQEENEKRKKLACERDENEKRLVENLKWEEIEKKLSGALRQEENGKNKKGAHDTQENEERLNEACEREENEKSLEEASEQEVSKKRLQEAHERQENEKRSKEKMTEDARYWEELKGRSRDHEQNERDENERKLHSDQGTCVHTQVNFKASDGVCKLGDCENLQPDQAVCAQDKNSVKVKKTEGARLFEEDRNMKAESMDSEGQMEAVEVVNVLFEEQSISSGMGQNDSQHEKNQTRVKDATESLDLHDTLKEPVEAGIGIGIGQHMDRNKKACEIASNTGKPNVINYALGERGNNVKEVQMTFDKEESKDKFMSSQVVRELIENGRKLGADQPTVFERKRHAQSTAQKVSTSQNTERKEKKLNGILISEEREKQERMKRERELENDCLRKIEEEREREREREREKDLMAVDRATLEGRERAFSEAHDRAVRAAVERATAEVRQRAMTEARERLEKACAEARERSLAEKTSMEARLRAERAAVERATAEARQRAFQKVMAEKAAFEARECVERSVADKSSASYKNGGMRQSSSFSDVQSQGIGSSIGSIYSYSSVHGGVEGESAQRCKARLERHRRTAERAAKALAEKNTRDLLAQREQAERNRLAEALDAEVKRWSSGKEANLRALLSTLQYILGPDSGWQPIPLTEVITSAAVKKAYRKATLCVHPDKLQQRGASIQQKYICEKVFDLLKEAWNRFNSEERASKSELMSTFSRFICFLPAKKLHNRFLKDAAIITKHQYRNVHIHHLFDETPHRDLYSLNSLLTSYVRNDDPLAAWNLFVHIHHIRSDLTAYTFTPVLGACSSLSNSNRGRQVHGLMIKLGSDSGIVTKTALIDMYSKYGQLGDSVRVFDEMGFKDVVAWNAMLSSFLRHGFPVKALGVFEAMRKERGKQVHALVIVMGRDLVVLNTALIDFYSGVGYIDEAMKVYCKLNRQVDDIMLNSLISGCIHNRKYDVAMSIMSAMKPNVIALTSALAACSENSDLWIGKQIHGIAIRQGFISSTQLCNVLLDMYAKCGKILNARLVFDQMPQSDVVSWTSMIDAYGSHGHGCESLELFKKMGEEGNRVVPNSVTLLAVLSACGHSGLVEQGQECFALFQEKYSVDPGPEHYACFIDILGRAGQIEEAWRLFHDMVDSSIKPTAAVWAALLNACTLNQDVTRGEFAAKQLFEWEPTKPANYIALSNFYAAIGRWDSVDLLRSIMKDRGIAKEAGSSWVAIASSNENYTGLSSSEKLNVKPSTIFGIRK</sequence>
<protein>
    <recommendedName>
        <fullName evidence="6">J domain-containing protein</fullName>
    </recommendedName>
</protein>
<dbReference type="EMBL" id="SDRB02013257">
    <property type="protein sequence ID" value="THF95460.1"/>
    <property type="molecule type" value="Genomic_DNA"/>
</dbReference>
<dbReference type="InterPro" id="IPR011990">
    <property type="entry name" value="TPR-like_helical_dom_sf"/>
</dbReference>
<keyword evidence="8" id="KW-1185">Reference proteome</keyword>
<dbReference type="PROSITE" id="PS51375">
    <property type="entry name" value="PPR"/>
    <property type="match status" value="3"/>
</dbReference>
<dbReference type="GO" id="GO:0030276">
    <property type="term" value="F:clathrin binding"/>
    <property type="evidence" value="ECO:0007669"/>
    <property type="project" value="TreeGrafter"/>
</dbReference>
<dbReference type="GO" id="GO:0072318">
    <property type="term" value="P:clathrin coat disassembly"/>
    <property type="evidence" value="ECO:0007669"/>
    <property type="project" value="TreeGrafter"/>
</dbReference>
<dbReference type="InterPro" id="IPR002885">
    <property type="entry name" value="PPR_rpt"/>
</dbReference>
<reference evidence="7 8" key="1">
    <citation type="journal article" date="2018" name="Proc. Natl. Acad. Sci. U.S.A.">
        <title>Draft genome sequence of Camellia sinensis var. sinensis provides insights into the evolution of the tea genome and tea quality.</title>
        <authorList>
            <person name="Wei C."/>
            <person name="Yang H."/>
            <person name="Wang S."/>
            <person name="Zhao J."/>
            <person name="Liu C."/>
            <person name="Gao L."/>
            <person name="Xia E."/>
            <person name="Lu Y."/>
            <person name="Tai Y."/>
            <person name="She G."/>
            <person name="Sun J."/>
            <person name="Cao H."/>
            <person name="Tong W."/>
            <person name="Gao Q."/>
            <person name="Li Y."/>
            <person name="Deng W."/>
            <person name="Jiang X."/>
            <person name="Wang W."/>
            <person name="Chen Q."/>
            <person name="Zhang S."/>
            <person name="Li H."/>
            <person name="Wu J."/>
            <person name="Wang P."/>
            <person name="Li P."/>
            <person name="Shi C."/>
            <person name="Zheng F."/>
            <person name="Jian J."/>
            <person name="Huang B."/>
            <person name="Shan D."/>
            <person name="Shi M."/>
            <person name="Fang C."/>
            <person name="Yue Y."/>
            <person name="Li F."/>
            <person name="Li D."/>
            <person name="Wei S."/>
            <person name="Han B."/>
            <person name="Jiang C."/>
            <person name="Yin Y."/>
            <person name="Xia T."/>
            <person name="Zhang Z."/>
            <person name="Bennetzen J.L."/>
            <person name="Zhao S."/>
            <person name="Wan X."/>
        </authorList>
    </citation>
    <scope>NUCLEOTIDE SEQUENCE [LARGE SCALE GENOMIC DNA]</scope>
    <source>
        <strain evidence="8">cv. Shuchazao</strain>
        <tissue evidence="7">Leaf</tissue>
    </source>
</reference>
<dbReference type="Gene3D" id="1.10.287.110">
    <property type="entry name" value="DnaJ domain"/>
    <property type="match status" value="1"/>
</dbReference>
<dbReference type="InterPro" id="IPR001623">
    <property type="entry name" value="DnaJ_domain"/>
</dbReference>
<dbReference type="InterPro" id="IPR046848">
    <property type="entry name" value="E_motif"/>
</dbReference>
<feature type="repeat" description="PPR" evidence="3">
    <location>
        <begin position="2005"/>
        <end position="2039"/>
    </location>
</feature>
<dbReference type="GO" id="GO:0031982">
    <property type="term" value="C:vesicle"/>
    <property type="evidence" value="ECO:0007669"/>
    <property type="project" value="TreeGrafter"/>
</dbReference>
<keyword evidence="1" id="KW-0677">Repeat</keyword>
<feature type="compositionally biased region" description="Pro residues" evidence="5">
    <location>
        <begin position="288"/>
        <end position="298"/>
    </location>
</feature>
<dbReference type="Proteomes" id="UP000306102">
    <property type="component" value="Unassembled WGS sequence"/>
</dbReference>
<feature type="coiled-coil region" evidence="4">
    <location>
        <begin position="1340"/>
        <end position="1375"/>
    </location>
</feature>
<evidence type="ECO:0000256" key="4">
    <source>
        <dbReference type="SAM" id="Coils"/>
    </source>
</evidence>
<evidence type="ECO:0000256" key="1">
    <source>
        <dbReference type="ARBA" id="ARBA00022737"/>
    </source>
</evidence>
<name>A0A4S4CZW6_CAMSN</name>
<dbReference type="Pfam" id="PF20431">
    <property type="entry name" value="E_motif"/>
    <property type="match status" value="1"/>
</dbReference>
<evidence type="ECO:0000256" key="5">
    <source>
        <dbReference type="SAM" id="MobiDB-lite"/>
    </source>
</evidence>